<protein>
    <recommendedName>
        <fullName evidence="3">ABC transporter domain-containing protein</fullName>
    </recommendedName>
</protein>
<feature type="domain" description="ABC transporter" evidence="3">
    <location>
        <begin position="3"/>
        <end position="218"/>
    </location>
</feature>
<organism evidence="4 5">
    <name type="scientific">Kytococcus schroeteri</name>
    <dbReference type="NCBI Taxonomy" id="138300"/>
    <lineage>
        <taxon>Bacteria</taxon>
        <taxon>Bacillati</taxon>
        <taxon>Actinomycetota</taxon>
        <taxon>Actinomycetes</taxon>
        <taxon>Micrococcales</taxon>
        <taxon>Kytococcaceae</taxon>
        <taxon>Kytococcus</taxon>
    </lineage>
</organism>
<dbReference type="PROSITE" id="PS50893">
    <property type="entry name" value="ABC_TRANSPORTER_2"/>
    <property type="match status" value="1"/>
</dbReference>
<keyword evidence="2" id="KW-0067">ATP-binding</keyword>
<comment type="caution">
    <text evidence="4">The sequence shown here is derived from an EMBL/GenBank/DDBJ whole genome shotgun (WGS) entry which is preliminary data.</text>
</comment>
<dbReference type="InterPro" id="IPR027417">
    <property type="entry name" value="P-loop_NTPase"/>
</dbReference>
<evidence type="ECO:0000256" key="2">
    <source>
        <dbReference type="ARBA" id="ARBA00022840"/>
    </source>
</evidence>
<evidence type="ECO:0000313" key="5">
    <source>
        <dbReference type="Proteomes" id="UP000234206"/>
    </source>
</evidence>
<evidence type="ECO:0000259" key="3">
    <source>
        <dbReference type="PROSITE" id="PS50893"/>
    </source>
</evidence>
<dbReference type="InterPro" id="IPR003439">
    <property type="entry name" value="ABC_transporter-like_ATP-bd"/>
</dbReference>
<evidence type="ECO:0000313" key="4">
    <source>
        <dbReference type="EMBL" id="PKZ41170.1"/>
    </source>
</evidence>
<gene>
    <name evidence="4" type="ORF">CYJ76_08935</name>
</gene>
<reference evidence="4 5" key="1">
    <citation type="submission" date="2017-12" db="EMBL/GenBank/DDBJ databases">
        <title>Phylogenetic diversity of female urinary microbiome.</title>
        <authorList>
            <person name="Thomas-White K."/>
            <person name="Wolfe A.J."/>
        </authorList>
    </citation>
    <scope>NUCLEOTIDE SEQUENCE [LARGE SCALE GENOMIC DNA]</scope>
    <source>
        <strain evidence="4 5">UMB1298</strain>
    </source>
</reference>
<dbReference type="PROSITE" id="PS00211">
    <property type="entry name" value="ABC_TRANSPORTER_1"/>
    <property type="match status" value="1"/>
</dbReference>
<dbReference type="GO" id="GO:0005524">
    <property type="term" value="F:ATP binding"/>
    <property type="evidence" value="ECO:0007669"/>
    <property type="project" value="UniProtKB-KW"/>
</dbReference>
<dbReference type="PANTHER" id="PTHR24220:SF685">
    <property type="entry name" value="ABC TRANSPORTER RELATED"/>
    <property type="match status" value="1"/>
</dbReference>
<dbReference type="Gene3D" id="3.40.50.300">
    <property type="entry name" value="P-loop containing nucleotide triphosphate hydrolases"/>
    <property type="match status" value="1"/>
</dbReference>
<dbReference type="OrthoDB" id="4425833at2"/>
<dbReference type="GO" id="GO:0022857">
    <property type="term" value="F:transmembrane transporter activity"/>
    <property type="evidence" value="ECO:0007669"/>
    <property type="project" value="TreeGrafter"/>
</dbReference>
<dbReference type="GO" id="GO:0005886">
    <property type="term" value="C:plasma membrane"/>
    <property type="evidence" value="ECO:0007669"/>
    <property type="project" value="TreeGrafter"/>
</dbReference>
<dbReference type="Pfam" id="PF00005">
    <property type="entry name" value="ABC_tran"/>
    <property type="match status" value="1"/>
</dbReference>
<keyword evidence="5" id="KW-1185">Reference proteome</keyword>
<dbReference type="InterPro" id="IPR015854">
    <property type="entry name" value="ABC_transpr_LolD-like"/>
</dbReference>
<dbReference type="AlphaFoldDB" id="A0A2I1P978"/>
<sequence length="218" mass="22279">MVVPALELVELGVSYDRPVVEGFSLRVGRGESVALMGPSGSGKSSILSCVVGMQRPSSGRVLVGGQDMSGARAGRRARLRRELVGVAYQESGLLPELSVAENVAVTLLFDGVPRGEALGLARESLAAVGLAGHADKAVDEISGGQAQRVSIARALVRPGAVLLVADEPTASLDRVTAGEVIELIAERVRATGVGALIATHDPAVAAACDAVVDLRGRA</sequence>
<dbReference type="SMART" id="SM00382">
    <property type="entry name" value="AAA"/>
    <property type="match status" value="1"/>
</dbReference>
<name>A0A2I1P978_9MICO</name>
<dbReference type="SUPFAM" id="SSF52540">
    <property type="entry name" value="P-loop containing nucleoside triphosphate hydrolases"/>
    <property type="match status" value="1"/>
</dbReference>
<proteinExistence type="predicted"/>
<dbReference type="InterPro" id="IPR003593">
    <property type="entry name" value="AAA+_ATPase"/>
</dbReference>
<dbReference type="InterPro" id="IPR017871">
    <property type="entry name" value="ABC_transporter-like_CS"/>
</dbReference>
<evidence type="ECO:0000256" key="1">
    <source>
        <dbReference type="ARBA" id="ARBA00022741"/>
    </source>
</evidence>
<dbReference type="Proteomes" id="UP000234206">
    <property type="component" value="Unassembled WGS sequence"/>
</dbReference>
<accession>A0A2I1P978</accession>
<dbReference type="EMBL" id="PKIZ01000017">
    <property type="protein sequence ID" value="PKZ41170.1"/>
    <property type="molecule type" value="Genomic_DNA"/>
</dbReference>
<dbReference type="PANTHER" id="PTHR24220">
    <property type="entry name" value="IMPORT ATP-BINDING PROTEIN"/>
    <property type="match status" value="1"/>
</dbReference>
<dbReference type="GO" id="GO:0016887">
    <property type="term" value="F:ATP hydrolysis activity"/>
    <property type="evidence" value="ECO:0007669"/>
    <property type="project" value="InterPro"/>
</dbReference>
<keyword evidence="1" id="KW-0547">Nucleotide-binding</keyword>